<comment type="similarity">
    <text evidence="2 9">Belongs to the membrane fusion protein (MFP) (TC 8.A.1) family.</text>
</comment>
<dbReference type="GO" id="GO:0005886">
    <property type="term" value="C:plasma membrane"/>
    <property type="evidence" value="ECO:0007669"/>
    <property type="project" value="UniProtKB-SubCell"/>
</dbReference>
<keyword evidence="5 9" id="KW-0997">Cell inner membrane</keyword>
<protein>
    <recommendedName>
        <fullName evidence="9">Membrane fusion protein (MFP) family protein</fullName>
    </recommendedName>
</protein>
<feature type="domain" description="AprE-like long alpha-helical hairpin" evidence="10">
    <location>
        <begin position="155"/>
        <end position="301"/>
    </location>
</feature>
<keyword evidence="8 9" id="KW-0472">Membrane</keyword>
<evidence type="ECO:0000259" key="11">
    <source>
        <dbReference type="Pfam" id="PF26002"/>
    </source>
</evidence>
<dbReference type="Gene3D" id="2.40.30.170">
    <property type="match status" value="1"/>
</dbReference>
<accession>A0A7L5C431</accession>
<evidence type="ECO:0000256" key="4">
    <source>
        <dbReference type="ARBA" id="ARBA00022475"/>
    </source>
</evidence>
<dbReference type="Gene3D" id="2.40.50.100">
    <property type="match status" value="1"/>
</dbReference>
<feature type="domain" description="AprE-like beta-barrel" evidence="11">
    <location>
        <begin position="346"/>
        <end position="431"/>
    </location>
</feature>
<dbReference type="InterPro" id="IPR010129">
    <property type="entry name" value="T1SS_HlyD"/>
</dbReference>
<dbReference type="Pfam" id="PF25994">
    <property type="entry name" value="HH_AprE"/>
    <property type="match status" value="1"/>
</dbReference>
<dbReference type="InterPro" id="IPR058781">
    <property type="entry name" value="HH_AprE-like"/>
</dbReference>
<evidence type="ECO:0000256" key="8">
    <source>
        <dbReference type="ARBA" id="ARBA00023136"/>
    </source>
</evidence>
<proteinExistence type="inferred from homology"/>
<dbReference type="KEGG" id="hdh:G5B40_15375"/>
<keyword evidence="7 9" id="KW-1133">Transmembrane helix</keyword>
<keyword evidence="13" id="KW-1185">Reference proteome</keyword>
<dbReference type="PANTHER" id="PTHR30386:SF26">
    <property type="entry name" value="TRANSPORT PROTEIN COMB"/>
    <property type="match status" value="1"/>
</dbReference>
<comment type="subcellular location">
    <subcellularLocation>
        <location evidence="1 9">Cell inner membrane</location>
        <topology evidence="1 9">Single-pass membrane protein</topology>
    </subcellularLocation>
</comment>
<evidence type="ECO:0000313" key="12">
    <source>
        <dbReference type="EMBL" id="QIE56689.1"/>
    </source>
</evidence>
<dbReference type="AlphaFoldDB" id="A0A7L5C431"/>
<evidence type="ECO:0000256" key="7">
    <source>
        <dbReference type="ARBA" id="ARBA00022989"/>
    </source>
</evidence>
<evidence type="ECO:0000256" key="3">
    <source>
        <dbReference type="ARBA" id="ARBA00022448"/>
    </source>
</evidence>
<dbReference type="GO" id="GO:0015031">
    <property type="term" value="P:protein transport"/>
    <property type="evidence" value="ECO:0007669"/>
    <property type="project" value="InterPro"/>
</dbReference>
<evidence type="ECO:0000313" key="13">
    <source>
        <dbReference type="Proteomes" id="UP000503336"/>
    </source>
</evidence>
<dbReference type="EMBL" id="CP049056">
    <property type="protein sequence ID" value="QIE56689.1"/>
    <property type="molecule type" value="Genomic_DNA"/>
</dbReference>
<evidence type="ECO:0000256" key="1">
    <source>
        <dbReference type="ARBA" id="ARBA00004377"/>
    </source>
</evidence>
<keyword evidence="3 9" id="KW-0813">Transport</keyword>
<name>A0A7L5C431_9RHOB</name>
<evidence type="ECO:0000259" key="10">
    <source>
        <dbReference type="Pfam" id="PF25994"/>
    </source>
</evidence>
<dbReference type="PRINTS" id="PR01490">
    <property type="entry name" value="RTXTOXIND"/>
</dbReference>
<gene>
    <name evidence="12" type="ORF">G5B40_15375</name>
</gene>
<keyword evidence="4 9" id="KW-1003">Cell membrane</keyword>
<feature type="transmembrane region" description="Helical" evidence="9">
    <location>
        <begin position="43"/>
        <end position="64"/>
    </location>
</feature>
<dbReference type="InterPro" id="IPR050739">
    <property type="entry name" value="MFP"/>
</dbReference>
<evidence type="ECO:0000256" key="9">
    <source>
        <dbReference type="RuleBase" id="RU365093"/>
    </source>
</evidence>
<dbReference type="PANTHER" id="PTHR30386">
    <property type="entry name" value="MEMBRANE FUSION SUBUNIT OF EMRAB-TOLC MULTIDRUG EFFLUX PUMP"/>
    <property type="match status" value="1"/>
</dbReference>
<organism evidence="12 13">
    <name type="scientific">Pikeienuella piscinae</name>
    <dbReference type="NCBI Taxonomy" id="2748098"/>
    <lineage>
        <taxon>Bacteria</taxon>
        <taxon>Pseudomonadati</taxon>
        <taxon>Pseudomonadota</taxon>
        <taxon>Alphaproteobacteria</taxon>
        <taxon>Rhodobacterales</taxon>
        <taxon>Paracoccaceae</taxon>
        <taxon>Pikeienuella</taxon>
    </lineage>
</organism>
<keyword evidence="6 9" id="KW-0812">Transmembrane</keyword>
<dbReference type="RefSeq" id="WP_165100292.1">
    <property type="nucleotide sequence ID" value="NZ_CP049056.1"/>
</dbReference>
<evidence type="ECO:0000256" key="5">
    <source>
        <dbReference type="ARBA" id="ARBA00022519"/>
    </source>
</evidence>
<evidence type="ECO:0000256" key="6">
    <source>
        <dbReference type="ARBA" id="ARBA00022692"/>
    </source>
</evidence>
<sequence length="455" mass="48902">MTNEITNRGSSALRASSLRASAPSYTAALTTSQLFDRKGANKWAIGSIFLLSAVLAGAVAWSSVMPVAEISVSSGEVVPSGAVQQVQHLEGGIVANVLVHEGDKVAKGDLLVEMAPDIAAPELAQLRTRRTALRIRIGLLTDTLEGRAPQVGDVDNAYQEIARVESRALAAKRDSIESQSSVLAQQVRERKAELATLLGGANALEEQIALTKVRIEARRKLVEKGLFSRLQLIDDERDLSRLTGERSALDMDAMRIQERIREATTRITELNAGFQSDIAIEISSLTNEAAELQLAIDRAMDRVERLAVIAPVSGRVLDLQVKTIGGVIAPGATLMNIVPEGAQPYVEARISPSDVGFVHAGQSANIKVMTYDYARHGAIKGKVAQISPSTFTDDDGNPYYKAQIDLESAFVGGDENKPVSPGMTVIADIVSGEKTLLAYLMSPVTRSFDTAMRER</sequence>
<dbReference type="Proteomes" id="UP000503336">
    <property type="component" value="Chromosome"/>
</dbReference>
<reference evidence="12 13" key="1">
    <citation type="submission" date="2020-02" db="EMBL/GenBank/DDBJ databases">
        <title>complete genome sequence of Rhodobacteraceae bacterium.</title>
        <authorList>
            <person name="Park J."/>
            <person name="Kim Y.-S."/>
            <person name="Kim K.-H."/>
        </authorList>
    </citation>
    <scope>NUCLEOTIDE SEQUENCE [LARGE SCALE GENOMIC DNA]</scope>
    <source>
        <strain evidence="12 13">RR4-56</strain>
    </source>
</reference>
<dbReference type="Pfam" id="PF26002">
    <property type="entry name" value="Beta-barrel_AprE"/>
    <property type="match status" value="1"/>
</dbReference>
<evidence type="ECO:0000256" key="2">
    <source>
        <dbReference type="ARBA" id="ARBA00009477"/>
    </source>
</evidence>
<dbReference type="NCBIfam" id="TIGR01843">
    <property type="entry name" value="type_I_hlyD"/>
    <property type="match status" value="1"/>
</dbReference>
<dbReference type="InterPro" id="IPR058982">
    <property type="entry name" value="Beta-barrel_AprE"/>
</dbReference>